<dbReference type="InterPro" id="IPR006180">
    <property type="entry name" value="3-OHacyl-CoA_DH_CS"/>
</dbReference>
<dbReference type="SUPFAM" id="SSF51735">
    <property type="entry name" value="NAD(P)-binding Rossmann-fold domains"/>
    <property type="match status" value="1"/>
</dbReference>
<dbReference type="PANTHER" id="PTHR48075:SF9">
    <property type="entry name" value="3-HYDROXYBUTYRYL-COA DEHYDROGENASE"/>
    <property type="match status" value="1"/>
</dbReference>
<name>A0AA35R799_GEOBA</name>
<dbReference type="Proteomes" id="UP001174909">
    <property type="component" value="Unassembled WGS sequence"/>
</dbReference>
<evidence type="ECO:0000313" key="3">
    <source>
        <dbReference type="EMBL" id="CAI8005508.1"/>
    </source>
</evidence>
<proteinExistence type="predicted"/>
<accession>A0AA35R799</accession>
<dbReference type="Pfam" id="PF02737">
    <property type="entry name" value="3HCDH_N"/>
    <property type="match status" value="2"/>
</dbReference>
<sequence length="258" mass="26891">MVSARYPGPVTSPAALAGPLPLCARRPAGALPTGRSVPVRPRRADSGYTCTSRGGGSAGVDGHELDIRRVGVLGGGTMGSGIAEVCARAGLDTRVVEIDATAVEQVQKRIETSLGKAQARNRISAEDHDAAQGRLSYAHDVADMADRDLVIEAPRTLLVLPSNTSSIAIVDLATATGRPQRVVGMHFFNPAPVQPLVEIVRSVASDEQVVAALAAFTTEVLGKQVIRCEDRAGFVVNRLLVPYLLSAIALADTGQASP</sequence>
<comment type="caution">
    <text evidence="3">The sequence shown here is derived from an EMBL/GenBank/DDBJ whole genome shotgun (WGS) entry which is preliminary data.</text>
</comment>
<dbReference type="GO" id="GO:0006635">
    <property type="term" value="P:fatty acid beta-oxidation"/>
    <property type="evidence" value="ECO:0007669"/>
    <property type="project" value="TreeGrafter"/>
</dbReference>
<dbReference type="InterPro" id="IPR006176">
    <property type="entry name" value="3-OHacyl-CoA_DH_NAD-bd"/>
</dbReference>
<dbReference type="Gene3D" id="3.40.50.720">
    <property type="entry name" value="NAD(P)-binding Rossmann-like Domain"/>
    <property type="match status" value="2"/>
</dbReference>
<keyword evidence="4" id="KW-1185">Reference proteome</keyword>
<evidence type="ECO:0000313" key="4">
    <source>
        <dbReference type="Proteomes" id="UP001174909"/>
    </source>
</evidence>
<feature type="domain" description="3-hydroxyacyl-CoA dehydrogenase NAD binding" evidence="2">
    <location>
        <begin position="70"/>
        <end position="153"/>
    </location>
</feature>
<dbReference type="PROSITE" id="PS00067">
    <property type="entry name" value="3HCDH"/>
    <property type="match status" value="1"/>
</dbReference>
<dbReference type="AlphaFoldDB" id="A0AA35R799"/>
<gene>
    <name evidence="3" type="ORF">GBAR_LOCUS4288</name>
</gene>
<evidence type="ECO:0000256" key="1">
    <source>
        <dbReference type="SAM" id="MobiDB-lite"/>
    </source>
</evidence>
<dbReference type="GO" id="GO:0008691">
    <property type="term" value="F:3-hydroxybutyryl-CoA dehydrogenase activity"/>
    <property type="evidence" value="ECO:0007669"/>
    <property type="project" value="TreeGrafter"/>
</dbReference>
<dbReference type="EMBL" id="CASHTH010000616">
    <property type="protein sequence ID" value="CAI8005508.1"/>
    <property type="molecule type" value="Genomic_DNA"/>
</dbReference>
<dbReference type="GO" id="GO:0070403">
    <property type="term" value="F:NAD+ binding"/>
    <property type="evidence" value="ECO:0007669"/>
    <property type="project" value="InterPro"/>
</dbReference>
<feature type="region of interest" description="Disordered" evidence="1">
    <location>
        <begin position="29"/>
        <end position="57"/>
    </location>
</feature>
<dbReference type="PANTHER" id="PTHR48075">
    <property type="entry name" value="3-HYDROXYACYL-COA DEHYDROGENASE FAMILY PROTEIN"/>
    <property type="match status" value="1"/>
</dbReference>
<organism evidence="3 4">
    <name type="scientific">Geodia barretti</name>
    <name type="common">Barrett's horny sponge</name>
    <dbReference type="NCBI Taxonomy" id="519541"/>
    <lineage>
        <taxon>Eukaryota</taxon>
        <taxon>Metazoa</taxon>
        <taxon>Porifera</taxon>
        <taxon>Demospongiae</taxon>
        <taxon>Heteroscleromorpha</taxon>
        <taxon>Tetractinellida</taxon>
        <taxon>Astrophorina</taxon>
        <taxon>Geodiidae</taxon>
        <taxon>Geodia</taxon>
    </lineage>
</organism>
<evidence type="ECO:0000259" key="2">
    <source>
        <dbReference type="Pfam" id="PF02737"/>
    </source>
</evidence>
<feature type="domain" description="3-hydroxyacyl-CoA dehydrogenase NAD binding" evidence="2">
    <location>
        <begin position="159"/>
        <end position="230"/>
    </location>
</feature>
<dbReference type="InterPro" id="IPR036291">
    <property type="entry name" value="NAD(P)-bd_dom_sf"/>
</dbReference>
<protein>
    <submittedName>
        <fullName evidence="3">3-hydroxybutyryl-CoA dehydrogenase</fullName>
    </submittedName>
</protein>
<reference evidence="3" key="1">
    <citation type="submission" date="2023-03" db="EMBL/GenBank/DDBJ databases">
        <authorList>
            <person name="Steffen K."/>
            <person name="Cardenas P."/>
        </authorList>
    </citation>
    <scope>NUCLEOTIDE SEQUENCE</scope>
</reference>